<dbReference type="Gene3D" id="3.40.33.10">
    <property type="entry name" value="CAP"/>
    <property type="match status" value="1"/>
</dbReference>
<name>A0A9J6GJX2_HAELO</name>
<proteinExistence type="predicted"/>
<dbReference type="Pfam" id="PF00188">
    <property type="entry name" value="CAP"/>
    <property type="match status" value="1"/>
</dbReference>
<dbReference type="AlphaFoldDB" id="A0A9J6GJX2"/>
<sequence length="323" mass="35876">MSHRGLDEEENEICVAMIGLTAALCFVLCRSCAEASTTVSPYLELCNEYKTTNPRHTACKPFDDTWVSQYNLSMRTNVRDQVLYYINHYRGIVARGEYQGFPAAGNMRAVEWDRELEASAALHAHGIANVSWSASSYPLHDRVEDRFTTRFAVTGQNLAFKQHLNTRYGIHWHYAVRQWLTEAIGSAASIVKAYAPGRTDNFTQLVWADTEYVGCYLATSDDPTGFEKKVGFFAVHVCNFAPAGNVPGKPAYRAGAPCSRCPTGTACDPPAGLCKKTANPPSWPEEEEEKPYRKKNSAALVWREGSFCVLRMGAIIIALLHCA</sequence>
<dbReference type="PANTHER" id="PTHR10334">
    <property type="entry name" value="CYSTEINE-RICH SECRETORY PROTEIN-RELATED"/>
    <property type="match status" value="1"/>
</dbReference>
<evidence type="ECO:0000313" key="2">
    <source>
        <dbReference type="EMBL" id="KAH9375137.1"/>
    </source>
</evidence>
<dbReference type="CDD" id="cd05380">
    <property type="entry name" value="CAP_euk"/>
    <property type="match status" value="1"/>
</dbReference>
<dbReference type="SUPFAM" id="SSF55797">
    <property type="entry name" value="PR-1-like"/>
    <property type="match status" value="1"/>
</dbReference>
<dbReference type="VEuPathDB" id="VectorBase:HLOH_059044"/>
<dbReference type="InterPro" id="IPR014044">
    <property type="entry name" value="CAP_dom"/>
</dbReference>
<dbReference type="PRINTS" id="PR00837">
    <property type="entry name" value="V5TPXLIKE"/>
</dbReference>
<dbReference type="InterPro" id="IPR035940">
    <property type="entry name" value="CAP_sf"/>
</dbReference>
<reference evidence="2 3" key="1">
    <citation type="journal article" date="2020" name="Cell">
        <title>Large-Scale Comparative Analyses of Tick Genomes Elucidate Their Genetic Diversity and Vector Capacities.</title>
        <authorList>
            <consortium name="Tick Genome and Microbiome Consortium (TIGMIC)"/>
            <person name="Jia N."/>
            <person name="Wang J."/>
            <person name="Shi W."/>
            <person name="Du L."/>
            <person name="Sun Y."/>
            <person name="Zhan W."/>
            <person name="Jiang J.F."/>
            <person name="Wang Q."/>
            <person name="Zhang B."/>
            <person name="Ji P."/>
            <person name="Bell-Sakyi L."/>
            <person name="Cui X.M."/>
            <person name="Yuan T.T."/>
            <person name="Jiang B.G."/>
            <person name="Yang W.F."/>
            <person name="Lam T.T."/>
            <person name="Chang Q.C."/>
            <person name="Ding S.J."/>
            <person name="Wang X.J."/>
            <person name="Zhu J.G."/>
            <person name="Ruan X.D."/>
            <person name="Zhao L."/>
            <person name="Wei J.T."/>
            <person name="Ye R.Z."/>
            <person name="Que T.C."/>
            <person name="Du C.H."/>
            <person name="Zhou Y.H."/>
            <person name="Cheng J.X."/>
            <person name="Dai P.F."/>
            <person name="Guo W.B."/>
            <person name="Han X.H."/>
            <person name="Huang E.J."/>
            <person name="Li L.F."/>
            <person name="Wei W."/>
            <person name="Gao Y.C."/>
            <person name="Liu J.Z."/>
            <person name="Shao H.Z."/>
            <person name="Wang X."/>
            <person name="Wang C.C."/>
            <person name="Yang T.C."/>
            <person name="Huo Q.B."/>
            <person name="Li W."/>
            <person name="Chen H.Y."/>
            <person name="Chen S.E."/>
            <person name="Zhou L.G."/>
            <person name="Ni X.B."/>
            <person name="Tian J.H."/>
            <person name="Sheng Y."/>
            <person name="Liu T."/>
            <person name="Pan Y.S."/>
            <person name="Xia L.Y."/>
            <person name="Li J."/>
            <person name="Zhao F."/>
            <person name="Cao W.C."/>
        </authorList>
    </citation>
    <scope>NUCLEOTIDE SEQUENCE [LARGE SCALE GENOMIC DNA]</scope>
    <source>
        <strain evidence="2">HaeL-2018</strain>
    </source>
</reference>
<dbReference type="EMBL" id="JABSTR010000007">
    <property type="protein sequence ID" value="KAH9375137.1"/>
    <property type="molecule type" value="Genomic_DNA"/>
</dbReference>
<dbReference type="InterPro" id="IPR001283">
    <property type="entry name" value="CRISP-related"/>
</dbReference>
<comment type="caution">
    <text evidence="2">The sequence shown here is derived from an EMBL/GenBank/DDBJ whole genome shotgun (WGS) entry which is preliminary data.</text>
</comment>
<protein>
    <recommendedName>
        <fullName evidence="1">SCP domain-containing protein</fullName>
    </recommendedName>
</protein>
<evidence type="ECO:0000259" key="1">
    <source>
        <dbReference type="SMART" id="SM00198"/>
    </source>
</evidence>
<organism evidence="2 3">
    <name type="scientific">Haemaphysalis longicornis</name>
    <name type="common">Bush tick</name>
    <dbReference type="NCBI Taxonomy" id="44386"/>
    <lineage>
        <taxon>Eukaryota</taxon>
        <taxon>Metazoa</taxon>
        <taxon>Ecdysozoa</taxon>
        <taxon>Arthropoda</taxon>
        <taxon>Chelicerata</taxon>
        <taxon>Arachnida</taxon>
        <taxon>Acari</taxon>
        <taxon>Parasitiformes</taxon>
        <taxon>Ixodida</taxon>
        <taxon>Ixodoidea</taxon>
        <taxon>Ixodidae</taxon>
        <taxon>Haemaphysalinae</taxon>
        <taxon>Haemaphysalis</taxon>
    </lineage>
</organism>
<evidence type="ECO:0000313" key="3">
    <source>
        <dbReference type="Proteomes" id="UP000821853"/>
    </source>
</evidence>
<dbReference type="SMART" id="SM00198">
    <property type="entry name" value="SCP"/>
    <property type="match status" value="1"/>
</dbReference>
<dbReference type="Proteomes" id="UP000821853">
    <property type="component" value="Chromosome 5"/>
</dbReference>
<gene>
    <name evidence="2" type="ORF">HPB48_007223</name>
</gene>
<feature type="domain" description="SCP" evidence="1">
    <location>
        <begin position="77"/>
        <end position="248"/>
    </location>
</feature>
<dbReference type="OMA" id="HRYVSYW"/>
<keyword evidence="3" id="KW-1185">Reference proteome</keyword>
<dbReference type="OrthoDB" id="414826at2759"/>
<accession>A0A9J6GJX2</accession>